<reference evidence="9" key="1">
    <citation type="submission" date="2020-09" db="EMBL/GenBank/DDBJ databases">
        <title>A novel bacterium of genus Paenibacillus, isolated from South China Sea.</title>
        <authorList>
            <person name="Huang H."/>
            <person name="Mo K."/>
            <person name="Hu Y."/>
        </authorList>
    </citation>
    <scope>NUCLEOTIDE SEQUENCE</scope>
    <source>
        <strain evidence="9">IB182493</strain>
    </source>
</reference>
<feature type="domain" description="ABC transmembrane type-1" evidence="8">
    <location>
        <begin position="71"/>
        <end position="282"/>
    </location>
</feature>
<dbReference type="PANTHER" id="PTHR30193:SF1">
    <property type="entry name" value="ABC TRANSPORTER PERMEASE PROTEIN YESP-RELATED"/>
    <property type="match status" value="1"/>
</dbReference>
<name>A0A927CR89_9BACL</name>
<dbReference type="GO" id="GO:0055085">
    <property type="term" value="P:transmembrane transport"/>
    <property type="evidence" value="ECO:0007669"/>
    <property type="project" value="InterPro"/>
</dbReference>
<protein>
    <submittedName>
        <fullName evidence="9">Sugar ABC transporter permease</fullName>
    </submittedName>
</protein>
<accession>A0A927CR89</accession>
<gene>
    <name evidence="9" type="ORF">IDH41_27260</name>
</gene>
<evidence type="ECO:0000313" key="10">
    <source>
        <dbReference type="Proteomes" id="UP000632125"/>
    </source>
</evidence>
<evidence type="ECO:0000256" key="7">
    <source>
        <dbReference type="RuleBase" id="RU363032"/>
    </source>
</evidence>
<dbReference type="Pfam" id="PF00528">
    <property type="entry name" value="BPD_transp_1"/>
    <property type="match status" value="1"/>
</dbReference>
<evidence type="ECO:0000256" key="5">
    <source>
        <dbReference type="ARBA" id="ARBA00022989"/>
    </source>
</evidence>
<evidence type="ECO:0000256" key="4">
    <source>
        <dbReference type="ARBA" id="ARBA00022692"/>
    </source>
</evidence>
<organism evidence="9 10">
    <name type="scientific">Paenibacillus arenilitoris</name>
    <dbReference type="NCBI Taxonomy" id="2772299"/>
    <lineage>
        <taxon>Bacteria</taxon>
        <taxon>Bacillati</taxon>
        <taxon>Bacillota</taxon>
        <taxon>Bacilli</taxon>
        <taxon>Bacillales</taxon>
        <taxon>Paenibacillaceae</taxon>
        <taxon>Paenibacillus</taxon>
    </lineage>
</organism>
<comment type="subcellular location">
    <subcellularLocation>
        <location evidence="1 7">Cell membrane</location>
        <topology evidence="1 7">Multi-pass membrane protein</topology>
    </subcellularLocation>
</comment>
<dbReference type="PANTHER" id="PTHR30193">
    <property type="entry name" value="ABC TRANSPORTER PERMEASE PROTEIN"/>
    <property type="match status" value="1"/>
</dbReference>
<dbReference type="Proteomes" id="UP000632125">
    <property type="component" value="Unassembled WGS sequence"/>
</dbReference>
<evidence type="ECO:0000259" key="8">
    <source>
        <dbReference type="PROSITE" id="PS50928"/>
    </source>
</evidence>
<dbReference type="SUPFAM" id="SSF161098">
    <property type="entry name" value="MetI-like"/>
    <property type="match status" value="1"/>
</dbReference>
<feature type="transmembrane region" description="Helical" evidence="7">
    <location>
        <begin position="75"/>
        <end position="96"/>
    </location>
</feature>
<evidence type="ECO:0000256" key="2">
    <source>
        <dbReference type="ARBA" id="ARBA00022448"/>
    </source>
</evidence>
<dbReference type="InterPro" id="IPR051393">
    <property type="entry name" value="ABC_transporter_permease"/>
</dbReference>
<dbReference type="AlphaFoldDB" id="A0A927CR89"/>
<dbReference type="InterPro" id="IPR000515">
    <property type="entry name" value="MetI-like"/>
</dbReference>
<dbReference type="EMBL" id="JACXIY010000044">
    <property type="protein sequence ID" value="MBD2872289.1"/>
    <property type="molecule type" value="Genomic_DNA"/>
</dbReference>
<feature type="transmembrane region" description="Helical" evidence="7">
    <location>
        <begin position="264"/>
        <end position="283"/>
    </location>
</feature>
<keyword evidence="4 7" id="KW-0812">Transmembrane</keyword>
<evidence type="ECO:0000256" key="3">
    <source>
        <dbReference type="ARBA" id="ARBA00022475"/>
    </source>
</evidence>
<keyword evidence="10" id="KW-1185">Reference proteome</keyword>
<feature type="transmembrane region" description="Helical" evidence="7">
    <location>
        <begin position="156"/>
        <end position="180"/>
    </location>
</feature>
<comment type="similarity">
    <text evidence="7">Belongs to the binding-protein-dependent transport system permease family.</text>
</comment>
<proteinExistence type="inferred from homology"/>
<dbReference type="PROSITE" id="PS50928">
    <property type="entry name" value="ABC_TM1"/>
    <property type="match status" value="1"/>
</dbReference>
<sequence length="298" mass="33684">MKRMNKMTRQFEGYSFIGLWIIGFMAFSLGPLLFSLIISFFKWSLLDKPVFIGLKNYIDMFKLDPLFWKSLKVTFTYAVVSVPLGLIVSLLLAILLNLKLKGMGIFRTLFYLPSVITGVAAAVLWMWVLQPDFGILNYFLSFLGIQGPDWLGDPNWALTSLIMMSVWGSGGGIVIFLAGLQNIPQLLYDVSSIDGATKFRQFRAITIPMITPSIFFNLIMGVIGAFRTFTQGYVMTNGGPLNSTYFYALYIYNKAFQDLQMGYAAALSWILFIIIAVLTLLVFKTSSSWVYYETERKG</sequence>
<feature type="transmembrane region" description="Helical" evidence="7">
    <location>
        <begin position="12"/>
        <end position="41"/>
    </location>
</feature>
<dbReference type="Gene3D" id="1.10.3720.10">
    <property type="entry name" value="MetI-like"/>
    <property type="match status" value="1"/>
</dbReference>
<keyword evidence="5 7" id="KW-1133">Transmembrane helix</keyword>
<dbReference type="CDD" id="cd06261">
    <property type="entry name" value="TM_PBP2"/>
    <property type="match status" value="1"/>
</dbReference>
<feature type="transmembrane region" description="Helical" evidence="7">
    <location>
        <begin position="108"/>
        <end position="128"/>
    </location>
</feature>
<evidence type="ECO:0000313" key="9">
    <source>
        <dbReference type="EMBL" id="MBD2872289.1"/>
    </source>
</evidence>
<feature type="transmembrane region" description="Helical" evidence="7">
    <location>
        <begin position="201"/>
        <end position="226"/>
    </location>
</feature>
<evidence type="ECO:0000256" key="6">
    <source>
        <dbReference type="ARBA" id="ARBA00023136"/>
    </source>
</evidence>
<keyword evidence="6 7" id="KW-0472">Membrane</keyword>
<keyword evidence="3" id="KW-1003">Cell membrane</keyword>
<keyword evidence="2 7" id="KW-0813">Transport</keyword>
<dbReference type="InterPro" id="IPR035906">
    <property type="entry name" value="MetI-like_sf"/>
</dbReference>
<comment type="caution">
    <text evidence="9">The sequence shown here is derived from an EMBL/GenBank/DDBJ whole genome shotgun (WGS) entry which is preliminary data.</text>
</comment>
<evidence type="ECO:0000256" key="1">
    <source>
        <dbReference type="ARBA" id="ARBA00004651"/>
    </source>
</evidence>
<dbReference type="GO" id="GO:0005886">
    <property type="term" value="C:plasma membrane"/>
    <property type="evidence" value="ECO:0007669"/>
    <property type="project" value="UniProtKB-SubCell"/>
</dbReference>